<sequence>MSTKLLATPGTLTKLSTFRDKDHMDASIRQHRKCHIRALTPTMRDVLDVIAQYALRYPGVCYLRKQRIADHIGRSRRTVIRACKALEQLGIIEQYPLFRDKGDRRRSVNAIVVQPARVTTECHSHKPKHKPVKQTNSTNGTHTPTRPTKRAEHKEPPHLDASYLRDSMPVALFDVLSPFLDAKALYEAVGAIYAGKASIDATVTIEEAPKRWADAIKSAIRSYKAGRVRNLNGYLRGMAARVASEVCRVRTGAGGATWLTGA</sequence>
<evidence type="ECO:0000313" key="3">
    <source>
        <dbReference type="Proteomes" id="UP000318138"/>
    </source>
</evidence>
<protein>
    <submittedName>
        <fullName evidence="2">Helix-turn-helix domain-containing protein</fullName>
    </submittedName>
</protein>
<dbReference type="KEGG" id="psua:FLK61_35445"/>
<accession>A0A859FF39</accession>
<dbReference type="InterPro" id="IPR036390">
    <property type="entry name" value="WH_DNA-bd_sf"/>
</dbReference>
<dbReference type="SUPFAM" id="SSF46785">
    <property type="entry name" value="Winged helix' DNA-binding domain"/>
    <property type="match status" value="1"/>
</dbReference>
<dbReference type="Gene3D" id="1.10.10.10">
    <property type="entry name" value="Winged helix-like DNA-binding domain superfamily/Winged helix DNA-binding domain"/>
    <property type="match status" value="1"/>
</dbReference>
<organism evidence="2 3">
    <name type="scientific">Paenalkalicoccus suaedae</name>
    <dbReference type="NCBI Taxonomy" id="2592382"/>
    <lineage>
        <taxon>Bacteria</taxon>
        <taxon>Bacillati</taxon>
        <taxon>Bacillota</taxon>
        <taxon>Bacilli</taxon>
        <taxon>Bacillales</taxon>
        <taxon>Bacillaceae</taxon>
        <taxon>Paenalkalicoccus</taxon>
    </lineage>
</organism>
<feature type="compositionally biased region" description="Polar residues" evidence="1">
    <location>
        <begin position="133"/>
        <end position="146"/>
    </location>
</feature>
<gene>
    <name evidence="2" type="ORF">FLK61_35445</name>
</gene>
<keyword evidence="3" id="KW-1185">Reference proteome</keyword>
<proteinExistence type="predicted"/>
<dbReference type="EMBL" id="CP041372">
    <property type="protein sequence ID" value="QKS71963.1"/>
    <property type="molecule type" value="Genomic_DNA"/>
</dbReference>
<dbReference type="Proteomes" id="UP000318138">
    <property type="component" value="Chromosome"/>
</dbReference>
<dbReference type="Pfam" id="PF13730">
    <property type="entry name" value="HTH_36"/>
    <property type="match status" value="1"/>
</dbReference>
<reference evidence="3" key="1">
    <citation type="submission" date="2019-07" db="EMBL/GenBank/DDBJ databases">
        <title>Bacillus alkalisoli sp. nov. isolated from saline soil.</title>
        <authorList>
            <person name="Sun J.-Q."/>
            <person name="Xu L."/>
        </authorList>
    </citation>
    <scope>NUCLEOTIDE SEQUENCE [LARGE SCALE GENOMIC DNA]</scope>
    <source>
        <strain evidence="3">M4U3P1</strain>
    </source>
</reference>
<evidence type="ECO:0000313" key="2">
    <source>
        <dbReference type="EMBL" id="QKS71963.1"/>
    </source>
</evidence>
<evidence type="ECO:0000256" key="1">
    <source>
        <dbReference type="SAM" id="MobiDB-lite"/>
    </source>
</evidence>
<dbReference type="AlphaFoldDB" id="A0A859FF39"/>
<dbReference type="RefSeq" id="WP_176009946.1">
    <property type="nucleotide sequence ID" value="NZ_CP041372.2"/>
</dbReference>
<dbReference type="InterPro" id="IPR036388">
    <property type="entry name" value="WH-like_DNA-bd_sf"/>
</dbReference>
<feature type="region of interest" description="Disordered" evidence="1">
    <location>
        <begin position="119"/>
        <end position="156"/>
    </location>
</feature>
<name>A0A859FF39_9BACI</name>